<name>A0ABD1NTJ7_9LAMI</name>
<organism evidence="2 3">
    <name type="scientific">Abeliophyllum distichum</name>
    <dbReference type="NCBI Taxonomy" id="126358"/>
    <lineage>
        <taxon>Eukaryota</taxon>
        <taxon>Viridiplantae</taxon>
        <taxon>Streptophyta</taxon>
        <taxon>Embryophyta</taxon>
        <taxon>Tracheophyta</taxon>
        <taxon>Spermatophyta</taxon>
        <taxon>Magnoliopsida</taxon>
        <taxon>eudicotyledons</taxon>
        <taxon>Gunneridae</taxon>
        <taxon>Pentapetalae</taxon>
        <taxon>asterids</taxon>
        <taxon>lamiids</taxon>
        <taxon>Lamiales</taxon>
        <taxon>Oleaceae</taxon>
        <taxon>Forsythieae</taxon>
        <taxon>Abeliophyllum</taxon>
    </lineage>
</organism>
<dbReference type="SUPFAM" id="SSF50965">
    <property type="entry name" value="Galactose oxidase, central domain"/>
    <property type="match status" value="1"/>
</dbReference>
<evidence type="ECO:0000313" key="2">
    <source>
        <dbReference type="EMBL" id="KAL2454953.1"/>
    </source>
</evidence>
<dbReference type="Proteomes" id="UP001604336">
    <property type="component" value="Unassembled WGS sequence"/>
</dbReference>
<feature type="domain" description="F-box" evidence="1">
    <location>
        <begin position="13"/>
        <end position="58"/>
    </location>
</feature>
<dbReference type="Pfam" id="PF07734">
    <property type="entry name" value="FBA_1"/>
    <property type="match status" value="1"/>
</dbReference>
<dbReference type="InterPro" id="IPR017451">
    <property type="entry name" value="F-box-assoc_interact_dom"/>
</dbReference>
<accession>A0ABD1NTJ7</accession>
<dbReference type="InterPro" id="IPR006527">
    <property type="entry name" value="F-box-assoc_dom_typ1"/>
</dbReference>
<keyword evidence="3" id="KW-1185">Reference proteome</keyword>
<dbReference type="PANTHER" id="PTHR31672">
    <property type="entry name" value="BNACNNG10540D PROTEIN"/>
    <property type="match status" value="1"/>
</dbReference>
<dbReference type="InterPro" id="IPR036047">
    <property type="entry name" value="F-box-like_dom_sf"/>
</dbReference>
<dbReference type="SUPFAM" id="SSF81383">
    <property type="entry name" value="F-box domain"/>
    <property type="match status" value="1"/>
</dbReference>
<evidence type="ECO:0000313" key="3">
    <source>
        <dbReference type="Proteomes" id="UP001604336"/>
    </source>
</evidence>
<dbReference type="Pfam" id="PF00646">
    <property type="entry name" value="F-box"/>
    <property type="match status" value="1"/>
</dbReference>
<dbReference type="PROSITE" id="PS50181">
    <property type="entry name" value="FBOX"/>
    <property type="match status" value="1"/>
</dbReference>
<protein>
    <submittedName>
        <fullName evidence="2">F-box protein</fullName>
    </submittedName>
</protein>
<dbReference type="SMART" id="SM00256">
    <property type="entry name" value="FBOX"/>
    <property type="match status" value="1"/>
</dbReference>
<dbReference type="Gene3D" id="1.20.1280.50">
    <property type="match status" value="1"/>
</dbReference>
<sequence>MMIREKRRLDEASTEILDLPTSIMMDILLRQPIQTVFSCRNVCQSWKNIVSDPYFTRICTGKLHMANFALSISRENIASLWKLSKFGLCVKKKKEIALPLSTKGQLFILGSCNGLVCLRHKFFDNIDDLYLWNPALGENILLPRSKNEKRILKSAYGYGLSQYTGHYKVLRIVHKSYLYRPNKTEGEVITIGIDNKWRDIGSAPFPLHENFCKVTLNGALHWIIDDFRKPDFIYSFNIDKENVQIIAPPRDLVDRRPWMSLAVFDNILCILDNSRDSELEIWLMKEYGVAESWNKYLRMEKAQVQYQSLLLPANIWRDKELYVIKFYQFVYALNPNQRKFFEVEVLENKSRFLRNTVSDSVAAYNVSLLSPKDVMGTNLS</sequence>
<evidence type="ECO:0000259" key="1">
    <source>
        <dbReference type="PROSITE" id="PS50181"/>
    </source>
</evidence>
<comment type="caution">
    <text evidence="2">The sequence shown here is derived from an EMBL/GenBank/DDBJ whole genome shotgun (WGS) entry which is preliminary data.</text>
</comment>
<dbReference type="EMBL" id="JBFOLK010000239">
    <property type="protein sequence ID" value="KAL2454953.1"/>
    <property type="molecule type" value="Genomic_DNA"/>
</dbReference>
<dbReference type="NCBIfam" id="TIGR01640">
    <property type="entry name" value="F_box_assoc_1"/>
    <property type="match status" value="1"/>
</dbReference>
<gene>
    <name evidence="2" type="ORF">Adt_47549</name>
</gene>
<dbReference type="PANTHER" id="PTHR31672:SF13">
    <property type="entry name" value="F-BOX PROTEIN CPR30-LIKE"/>
    <property type="match status" value="1"/>
</dbReference>
<proteinExistence type="predicted"/>
<dbReference type="AlphaFoldDB" id="A0ABD1NTJ7"/>
<dbReference type="InterPro" id="IPR011043">
    <property type="entry name" value="Gal_Oxase/kelch_b-propeller"/>
</dbReference>
<reference evidence="3" key="1">
    <citation type="submission" date="2024-07" db="EMBL/GenBank/DDBJ databases">
        <title>Two chromosome-level genome assemblies of Korean endemic species Abeliophyllum distichum and Forsythia ovata (Oleaceae).</title>
        <authorList>
            <person name="Jang H."/>
        </authorList>
    </citation>
    <scope>NUCLEOTIDE SEQUENCE [LARGE SCALE GENOMIC DNA]</scope>
</reference>
<dbReference type="InterPro" id="IPR050796">
    <property type="entry name" value="SCF_F-box_component"/>
</dbReference>
<dbReference type="InterPro" id="IPR001810">
    <property type="entry name" value="F-box_dom"/>
</dbReference>